<evidence type="ECO:0000313" key="1">
    <source>
        <dbReference type="EMBL" id="MBH9577099.1"/>
    </source>
</evidence>
<comment type="caution">
    <text evidence="1">The sequence shown here is derived from an EMBL/GenBank/DDBJ whole genome shotgun (WGS) entry which is preliminary data.</text>
</comment>
<organism evidence="1 2">
    <name type="scientific">Inhella proteolytica</name>
    <dbReference type="NCBI Taxonomy" id="2795029"/>
    <lineage>
        <taxon>Bacteria</taxon>
        <taxon>Pseudomonadati</taxon>
        <taxon>Pseudomonadota</taxon>
        <taxon>Betaproteobacteria</taxon>
        <taxon>Burkholderiales</taxon>
        <taxon>Sphaerotilaceae</taxon>
        <taxon>Inhella</taxon>
    </lineage>
</organism>
<dbReference type="AlphaFoldDB" id="A0A931NHI7"/>
<gene>
    <name evidence="1" type="ORF">I7X39_09285</name>
</gene>
<dbReference type="EMBL" id="JAEDAK010000005">
    <property type="protein sequence ID" value="MBH9577099.1"/>
    <property type="molecule type" value="Genomic_DNA"/>
</dbReference>
<protein>
    <submittedName>
        <fullName evidence="1">Uncharacterized protein</fullName>
    </submittedName>
</protein>
<dbReference type="Proteomes" id="UP000613266">
    <property type="component" value="Unassembled WGS sequence"/>
</dbReference>
<proteinExistence type="predicted"/>
<evidence type="ECO:0000313" key="2">
    <source>
        <dbReference type="Proteomes" id="UP000613266"/>
    </source>
</evidence>
<reference evidence="1" key="1">
    <citation type="submission" date="2020-12" db="EMBL/GenBank/DDBJ databases">
        <title>The genome sequence of Inhella sp. 1Y17.</title>
        <authorList>
            <person name="Liu Y."/>
        </authorList>
    </citation>
    <scope>NUCLEOTIDE SEQUENCE</scope>
    <source>
        <strain evidence="1">1Y17</strain>
    </source>
</reference>
<keyword evidence="2" id="KW-1185">Reference proteome</keyword>
<name>A0A931NHI7_9BURK</name>
<sequence>MVLTDNLWRGLKPGQSSQAELLAVLGPPEAQHANVAYGSLQGLERLDYGAQGGSAYLHAERLLLLALAPTRANGLQVAMEPWRQALGRPENSHMLASRMAKNARIVLHSSRGLALHVLAERVRLVELFPALTEAQYLERLYAQPPVFTK</sequence>
<accession>A0A931NHI7</accession>